<feature type="compositionally biased region" description="Basic and acidic residues" evidence="1">
    <location>
        <begin position="324"/>
        <end position="333"/>
    </location>
</feature>
<dbReference type="Proteomes" id="UP000058446">
    <property type="component" value="Chromosome"/>
</dbReference>
<evidence type="ECO:0000259" key="3">
    <source>
        <dbReference type="Pfam" id="PF20570"/>
    </source>
</evidence>
<evidence type="ECO:0000256" key="1">
    <source>
        <dbReference type="SAM" id="MobiDB-lite"/>
    </source>
</evidence>
<keyword evidence="2" id="KW-0472">Membrane</keyword>
<proteinExistence type="predicted"/>
<keyword evidence="5" id="KW-1185">Reference proteome</keyword>
<feature type="region of interest" description="Disordered" evidence="1">
    <location>
        <begin position="1"/>
        <end position="61"/>
    </location>
</feature>
<feature type="transmembrane region" description="Helical" evidence="2">
    <location>
        <begin position="67"/>
        <end position="87"/>
    </location>
</feature>
<dbReference type="InterPro" id="IPR046706">
    <property type="entry name" value="DUF6779"/>
</dbReference>
<organism evidence="4 5">
    <name type="scientific">Corynebacterium lactis RW2-5</name>
    <dbReference type="NCBI Taxonomy" id="1408189"/>
    <lineage>
        <taxon>Bacteria</taxon>
        <taxon>Bacillati</taxon>
        <taxon>Actinomycetota</taxon>
        <taxon>Actinomycetes</taxon>
        <taxon>Mycobacteriales</taxon>
        <taxon>Corynebacteriaceae</taxon>
        <taxon>Corynebacterium</taxon>
    </lineage>
</organism>
<name>A0A0K2H3S6_9CORY</name>
<dbReference type="Pfam" id="PF20570">
    <property type="entry name" value="DUF6779"/>
    <property type="match status" value="1"/>
</dbReference>
<dbReference type="RefSeq" id="WP_053412893.1">
    <property type="nucleotide sequence ID" value="NZ_CP006841.1"/>
</dbReference>
<accession>A0A0K2H3S6</accession>
<dbReference type="AlphaFoldDB" id="A0A0K2H3S6"/>
<dbReference type="PATRIC" id="fig|1408189.4.peg.2180"/>
<keyword evidence="2" id="KW-1133">Transmembrane helix</keyword>
<feature type="domain" description="DUF6779" evidence="3">
    <location>
        <begin position="94"/>
        <end position="202"/>
    </location>
</feature>
<evidence type="ECO:0000313" key="4">
    <source>
        <dbReference type="EMBL" id="ALA68700.1"/>
    </source>
</evidence>
<gene>
    <name evidence="4" type="ORF">CLAC_10835</name>
</gene>
<sequence length="376" mass="41305">MTDFPNAGNDPKQSENAPFDDSPEAIANGRGSAEELAEPTVSGPDAQPVSENPGNPESKETMTEKTAVILMIALLVLAVLASVVMLFATSTGWMKIAVLFALWSAVIGAVLVTRYRKTIAADRDRLETIEQLHQVELDRELATHREQELILEQNYLDSLEGNNDESIAALRAEIFALREQLAQFMGEEFDDEQVALRARAERLRELDAPQQSSPMKDPVGNDRPEPRATAHRAEMTANGAVGVHTQHGVQGSPVEEAEDTNIQSEFKPSGSPVDVSEVAAEAKESNKDDAKGGAKEPEDKKFSTDTFRAIHWQETPGGQEDADWSSKEAEDPTRQLQAITDDEVDSEESSRHGRRRAEDHKNGLTVAELIAQMRKK</sequence>
<keyword evidence="2" id="KW-0812">Transmembrane</keyword>
<feature type="region of interest" description="Disordered" evidence="1">
    <location>
        <begin position="204"/>
        <end position="227"/>
    </location>
</feature>
<reference evidence="4 5" key="1">
    <citation type="submission" date="2013-10" db="EMBL/GenBank/DDBJ databases">
        <title>Complete genome sequence of Corynebacterium lactis DSM 45799(T), isolated from raw cow milk.</title>
        <authorList>
            <person name="Ruckert C."/>
            <person name="Albersmeier A."/>
            <person name="Lipski A."/>
            <person name="Kalinowski J."/>
        </authorList>
    </citation>
    <scope>NUCLEOTIDE SEQUENCE [LARGE SCALE GENOMIC DNA]</scope>
    <source>
        <strain evidence="4 5">RW2-5</strain>
    </source>
</reference>
<evidence type="ECO:0000256" key="2">
    <source>
        <dbReference type="SAM" id="Phobius"/>
    </source>
</evidence>
<dbReference type="OrthoDB" id="4400304at2"/>
<feature type="compositionally biased region" description="Basic and acidic residues" evidence="1">
    <location>
        <begin position="280"/>
        <end position="303"/>
    </location>
</feature>
<evidence type="ECO:0000313" key="5">
    <source>
        <dbReference type="Proteomes" id="UP000058446"/>
    </source>
</evidence>
<feature type="region of interest" description="Disordered" evidence="1">
    <location>
        <begin position="245"/>
        <end position="365"/>
    </location>
</feature>
<protein>
    <recommendedName>
        <fullName evidence="3">DUF6779 domain-containing protein</fullName>
    </recommendedName>
</protein>
<dbReference type="EMBL" id="CP006841">
    <property type="protein sequence ID" value="ALA68700.1"/>
    <property type="molecule type" value="Genomic_DNA"/>
</dbReference>
<dbReference type="KEGG" id="clw:CLAC_10835"/>
<feature type="compositionally biased region" description="Basic and acidic residues" evidence="1">
    <location>
        <begin position="348"/>
        <end position="362"/>
    </location>
</feature>
<dbReference type="STRING" id="1408189.CLAC_10835"/>
<feature type="transmembrane region" description="Helical" evidence="2">
    <location>
        <begin position="93"/>
        <end position="113"/>
    </location>
</feature>